<accession>A0AAV7VF94</accession>
<proteinExistence type="predicted"/>
<evidence type="ECO:0000313" key="3">
    <source>
        <dbReference type="EMBL" id="KAJ1198908.1"/>
    </source>
</evidence>
<organism evidence="3 4">
    <name type="scientific">Pleurodeles waltl</name>
    <name type="common">Iberian ribbed newt</name>
    <dbReference type="NCBI Taxonomy" id="8319"/>
    <lineage>
        <taxon>Eukaryota</taxon>
        <taxon>Metazoa</taxon>
        <taxon>Chordata</taxon>
        <taxon>Craniata</taxon>
        <taxon>Vertebrata</taxon>
        <taxon>Euteleostomi</taxon>
        <taxon>Amphibia</taxon>
        <taxon>Batrachia</taxon>
        <taxon>Caudata</taxon>
        <taxon>Salamandroidea</taxon>
        <taxon>Salamandridae</taxon>
        <taxon>Pleurodelinae</taxon>
        <taxon>Pleurodeles</taxon>
    </lineage>
</organism>
<sequence length="86" mass="8979">MAGSRLLCIRFLESLGLALDAAGRGGTGHLEPQRLRRGPVRPPDRTVRSWRGSSCALRDVLPCSDDDAGPGRVQGGVPFVGAGLLG</sequence>
<evidence type="ECO:0000256" key="2">
    <source>
        <dbReference type="SAM" id="SignalP"/>
    </source>
</evidence>
<dbReference type="EMBL" id="JANPWB010000003">
    <property type="protein sequence ID" value="KAJ1198908.1"/>
    <property type="molecule type" value="Genomic_DNA"/>
</dbReference>
<feature type="chain" id="PRO_5043586053" description="Secreted protein" evidence="2">
    <location>
        <begin position="19"/>
        <end position="86"/>
    </location>
</feature>
<gene>
    <name evidence="3" type="ORF">NDU88_002746</name>
</gene>
<dbReference type="AlphaFoldDB" id="A0AAV7VF94"/>
<comment type="caution">
    <text evidence="3">The sequence shown here is derived from an EMBL/GenBank/DDBJ whole genome shotgun (WGS) entry which is preliminary data.</text>
</comment>
<evidence type="ECO:0000256" key="1">
    <source>
        <dbReference type="SAM" id="MobiDB-lite"/>
    </source>
</evidence>
<feature type="region of interest" description="Disordered" evidence="1">
    <location>
        <begin position="23"/>
        <end position="48"/>
    </location>
</feature>
<evidence type="ECO:0000313" key="4">
    <source>
        <dbReference type="Proteomes" id="UP001066276"/>
    </source>
</evidence>
<evidence type="ECO:0008006" key="5">
    <source>
        <dbReference type="Google" id="ProtNLM"/>
    </source>
</evidence>
<name>A0AAV7VF94_PLEWA</name>
<keyword evidence="4" id="KW-1185">Reference proteome</keyword>
<dbReference type="Proteomes" id="UP001066276">
    <property type="component" value="Chromosome 2_1"/>
</dbReference>
<feature type="signal peptide" evidence="2">
    <location>
        <begin position="1"/>
        <end position="18"/>
    </location>
</feature>
<protein>
    <recommendedName>
        <fullName evidence="5">Secreted protein</fullName>
    </recommendedName>
</protein>
<keyword evidence="2" id="KW-0732">Signal</keyword>
<reference evidence="3" key="1">
    <citation type="journal article" date="2022" name="bioRxiv">
        <title>Sequencing and chromosome-scale assembly of the giantPleurodeles waltlgenome.</title>
        <authorList>
            <person name="Brown T."/>
            <person name="Elewa A."/>
            <person name="Iarovenko S."/>
            <person name="Subramanian E."/>
            <person name="Araus A.J."/>
            <person name="Petzold A."/>
            <person name="Susuki M."/>
            <person name="Suzuki K.-i.T."/>
            <person name="Hayashi T."/>
            <person name="Toyoda A."/>
            <person name="Oliveira C."/>
            <person name="Osipova E."/>
            <person name="Leigh N.D."/>
            <person name="Simon A."/>
            <person name="Yun M.H."/>
        </authorList>
    </citation>
    <scope>NUCLEOTIDE SEQUENCE</scope>
    <source>
        <strain evidence="3">20211129_DDA</strain>
        <tissue evidence="3">Liver</tissue>
    </source>
</reference>